<feature type="compositionally biased region" description="Pro residues" evidence="7">
    <location>
        <begin position="406"/>
        <end position="415"/>
    </location>
</feature>
<dbReference type="SMART" id="SM00360">
    <property type="entry name" value="RRM"/>
    <property type="match status" value="2"/>
</dbReference>
<evidence type="ECO:0000259" key="8">
    <source>
        <dbReference type="PROSITE" id="PS50157"/>
    </source>
</evidence>
<feature type="region of interest" description="Disordered" evidence="7">
    <location>
        <begin position="307"/>
        <end position="426"/>
    </location>
</feature>
<feature type="region of interest" description="Disordered" evidence="7">
    <location>
        <begin position="1102"/>
        <end position="1220"/>
    </location>
</feature>
<accession>A0A4V1Q4X5</accession>
<dbReference type="EMBL" id="SDEE01000038">
    <property type="protein sequence ID" value="RXW23608.1"/>
    <property type="molecule type" value="Genomic_DNA"/>
</dbReference>
<keyword evidence="6" id="KW-0863">Zinc-finger</keyword>
<dbReference type="PANTHER" id="PTHR13165">
    <property type="entry name" value="ARSENITE-RESISTANCE PROTEIN 2"/>
    <property type="match status" value="1"/>
</dbReference>
<feature type="compositionally biased region" description="Acidic residues" evidence="7">
    <location>
        <begin position="24"/>
        <end position="39"/>
    </location>
</feature>
<evidence type="ECO:0000256" key="2">
    <source>
        <dbReference type="ARBA" id="ARBA00005407"/>
    </source>
</evidence>
<dbReference type="OrthoDB" id="342064at2759"/>
<dbReference type="InterPro" id="IPR000504">
    <property type="entry name" value="RRM_dom"/>
</dbReference>
<dbReference type="Pfam" id="PF04959">
    <property type="entry name" value="ARS2"/>
    <property type="match status" value="1"/>
</dbReference>
<feature type="compositionally biased region" description="Basic and acidic residues" evidence="7">
    <location>
        <begin position="307"/>
        <end position="335"/>
    </location>
</feature>
<feature type="compositionally biased region" description="Basic and acidic residues" evidence="7">
    <location>
        <begin position="1107"/>
        <end position="1118"/>
    </location>
</feature>
<dbReference type="InterPro" id="IPR039727">
    <property type="entry name" value="SE/Ars2"/>
</dbReference>
<dbReference type="InterPro" id="IPR012677">
    <property type="entry name" value="Nucleotide-bd_a/b_plait_sf"/>
</dbReference>
<comment type="caution">
    <text evidence="9">The sequence shown here is derived from an EMBL/GenBank/DDBJ whole genome shotgun (WGS) entry which is preliminary data.</text>
</comment>
<dbReference type="GO" id="GO:0008270">
    <property type="term" value="F:zinc ion binding"/>
    <property type="evidence" value="ECO:0007669"/>
    <property type="project" value="UniProtKB-KW"/>
</dbReference>
<dbReference type="GO" id="GO:0003723">
    <property type="term" value="F:RNA binding"/>
    <property type="evidence" value="ECO:0007669"/>
    <property type="project" value="InterPro"/>
</dbReference>
<dbReference type="InterPro" id="IPR035979">
    <property type="entry name" value="RBD_domain_sf"/>
</dbReference>
<dbReference type="InterPro" id="IPR021933">
    <property type="entry name" value="SERRATE/Ars2_N"/>
</dbReference>
<dbReference type="Pfam" id="PF12066">
    <property type="entry name" value="SERRATE_Ars2_N"/>
    <property type="match status" value="1"/>
</dbReference>
<dbReference type="Gene3D" id="3.30.70.330">
    <property type="match status" value="2"/>
</dbReference>
<dbReference type="GO" id="GO:0031047">
    <property type="term" value="P:regulatory ncRNA-mediated gene silencing"/>
    <property type="evidence" value="ECO:0007669"/>
    <property type="project" value="UniProtKB-ARBA"/>
</dbReference>
<dbReference type="CDD" id="cd12263">
    <property type="entry name" value="RRM_ABT1_like"/>
    <property type="match status" value="1"/>
</dbReference>
<keyword evidence="6" id="KW-0862">Zinc</keyword>
<feature type="compositionally biased region" description="Acidic residues" evidence="7">
    <location>
        <begin position="1210"/>
        <end position="1220"/>
    </location>
</feature>
<dbReference type="PANTHER" id="PTHR13165:SF0">
    <property type="entry name" value="SERRATE RNA EFFECTOR MOLECULE HOMOLOG"/>
    <property type="match status" value="1"/>
</dbReference>
<dbReference type="GO" id="GO:0016604">
    <property type="term" value="C:nuclear body"/>
    <property type="evidence" value="ECO:0007669"/>
    <property type="project" value="TreeGrafter"/>
</dbReference>
<evidence type="ECO:0000256" key="5">
    <source>
        <dbReference type="ARBA" id="ARBA00032634"/>
    </source>
</evidence>
<feature type="compositionally biased region" description="Basic and acidic residues" evidence="7">
    <location>
        <begin position="450"/>
        <end position="463"/>
    </location>
</feature>
<evidence type="ECO:0000256" key="3">
    <source>
        <dbReference type="ARBA" id="ARBA00005819"/>
    </source>
</evidence>
<feature type="region of interest" description="Disordered" evidence="7">
    <location>
        <begin position="231"/>
        <end position="256"/>
    </location>
</feature>
<feature type="region of interest" description="Disordered" evidence="7">
    <location>
        <begin position="1"/>
        <end position="48"/>
    </location>
</feature>
<comment type="subcellular location">
    <subcellularLocation>
        <location evidence="1">Nucleus</location>
        <location evidence="1">Nucleolus</location>
    </subcellularLocation>
</comment>
<keyword evidence="4" id="KW-0539">Nucleus</keyword>
<dbReference type="InterPro" id="IPR034353">
    <property type="entry name" value="ABT1/ESF2_RRM"/>
</dbReference>
<evidence type="ECO:0000256" key="4">
    <source>
        <dbReference type="ARBA" id="ARBA00023242"/>
    </source>
</evidence>
<evidence type="ECO:0000313" key="10">
    <source>
        <dbReference type="Proteomes" id="UP000290288"/>
    </source>
</evidence>
<evidence type="ECO:0000256" key="7">
    <source>
        <dbReference type="SAM" id="MobiDB-lite"/>
    </source>
</evidence>
<feature type="region of interest" description="Disordered" evidence="7">
    <location>
        <begin position="879"/>
        <end position="931"/>
    </location>
</feature>
<feature type="compositionally biased region" description="Acidic residues" evidence="7">
    <location>
        <begin position="582"/>
        <end position="597"/>
    </location>
</feature>
<feature type="compositionally biased region" description="Basic and acidic residues" evidence="7">
    <location>
        <begin position="356"/>
        <end position="370"/>
    </location>
</feature>
<gene>
    <name evidence="9" type="ORF">EST38_g2256</name>
</gene>
<feature type="compositionally biased region" description="Low complexity" evidence="7">
    <location>
        <begin position="606"/>
        <end position="620"/>
    </location>
</feature>
<keyword evidence="6" id="KW-0479">Metal-binding</keyword>
<dbReference type="Proteomes" id="UP000290288">
    <property type="component" value="Unassembled WGS sequence"/>
</dbReference>
<feature type="compositionally biased region" description="Polar residues" evidence="7">
    <location>
        <begin position="540"/>
        <end position="568"/>
    </location>
</feature>
<name>A0A4V1Q4X5_9AGAR</name>
<evidence type="ECO:0000313" key="9">
    <source>
        <dbReference type="EMBL" id="RXW23608.1"/>
    </source>
</evidence>
<dbReference type="PROSITE" id="PS00028">
    <property type="entry name" value="ZINC_FINGER_C2H2_1"/>
    <property type="match status" value="1"/>
</dbReference>
<dbReference type="AlphaFoldDB" id="A0A4V1Q4X5"/>
<dbReference type="CDD" id="cd00590">
    <property type="entry name" value="RRM_SF"/>
    <property type="match status" value="1"/>
</dbReference>
<dbReference type="STRING" id="2316362.A0A4V1Q4X5"/>
<reference evidence="9 10" key="1">
    <citation type="submission" date="2019-01" db="EMBL/GenBank/DDBJ databases">
        <title>Draft genome sequence of Psathyrella aberdarensis IHI B618.</title>
        <authorList>
            <person name="Buettner E."/>
            <person name="Kellner H."/>
        </authorList>
    </citation>
    <scope>NUCLEOTIDE SEQUENCE [LARGE SCALE GENOMIC DNA]</scope>
    <source>
        <strain evidence="9 10">IHI B618</strain>
    </source>
</reference>
<feature type="domain" description="C2H2-type" evidence="8">
    <location>
        <begin position="983"/>
        <end position="1006"/>
    </location>
</feature>
<dbReference type="GO" id="GO:0005730">
    <property type="term" value="C:nucleolus"/>
    <property type="evidence" value="ECO:0007669"/>
    <property type="project" value="UniProtKB-SubCell"/>
</dbReference>
<feature type="region of interest" description="Disordered" evidence="7">
    <location>
        <begin position="1027"/>
        <end position="1065"/>
    </location>
</feature>
<feature type="region of interest" description="Disordered" evidence="7">
    <location>
        <begin position="759"/>
        <end position="803"/>
    </location>
</feature>
<dbReference type="InterPro" id="IPR013087">
    <property type="entry name" value="Znf_C2H2_type"/>
</dbReference>
<protein>
    <recommendedName>
        <fullName evidence="5">18S rRNA factor 2</fullName>
    </recommendedName>
</protein>
<organism evidence="9 10">
    <name type="scientific">Candolleomyces aberdarensis</name>
    <dbReference type="NCBI Taxonomy" id="2316362"/>
    <lineage>
        <taxon>Eukaryota</taxon>
        <taxon>Fungi</taxon>
        <taxon>Dikarya</taxon>
        <taxon>Basidiomycota</taxon>
        <taxon>Agaricomycotina</taxon>
        <taxon>Agaricomycetes</taxon>
        <taxon>Agaricomycetidae</taxon>
        <taxon>Agaricales</taxon>
        <taxon>Agaricineae</taxon>
        <taxon>Psathyrellaceae</taxon>
        <taxon>Candolleomyces</taxon>
    </lineage>
</organism>
<dbReference type="PROSITE" id="PS50157">
    <property type="entry name" value="ZINC_FINGER_C2H2_2"/>
    <property type="match status" value="1"/>
</dbReference>
<proteinExistence type="inferred from homology"/>
<dbReference type="InterPro" id="IPR007042">
    <property type="entry name" value="SERRATE/Ars2_C"/>
</dbReference>
<feature type="compositionally biased region" description="Basic and acidic residues" evidence="7">
    <location>
        <begin position="893"/>
        <end position="931"/>
    </location>
</feature>
<comment type="similarity">
    <text evidence="2">Belongs to the ARS2 family.</text>
</comment>
<feature type="region of interest" description="Disordered" evidence="7">
    <location>
        <begin position="532"/>
        <end position="635"/>
    </location>
</feature>
<feature type="compositionally biased region" description="Gly residues" evidence="7">
    <location>
        <begin position="1150"/>
        <end position="1181"/>
    </location>
</feature>
<dbReference type="SUPFAM" id="SSF54928">
    <property type="entry name" value="RNA-binding domain, RBD"/>
    <property type="match status" value="2"/>
</dbReference>
<dbReference type="GO" id="GO:0016070">
    <property type="term" value="P:RNA metabolic process"/>
    <property type="evidence" value="ECO:0007669"/>
    <property type="project" value="UniProtKB-ARBA"/>
</dbReference>
<evidence type="ECO:0000256" key="6">
    <source>
        <dbReference type="PROSITE-ProRule" id="PRU00042"/>
    </source>
</evidence>
<sequence>MHRKPADSEQPEAGPSSQRSRESDNEEYEGEDDGEEEEHLDGLGEGMVPEGFAGEKVVKPLTVEALAAFKAAQDKAGVLYISRIPPGMRPAKVRHLMSAYGEVGRVYLQQEDAKRAYLRKKYTSTKKAHFTEGWVEFKDKKVARSVAEMLNAQPIGGKKGSRWRDDIWTMKYLPKFKWNMLTEQVAHEAAIQSAKLRVELSQSRQEQQEYLRNVELARVLDKRAEKKREKGETFELKRMRSPSPRADRRKRAKVESKIEAEFENGPPWQNYNDRSSSPTVTALHDVKGRCSKSAIFERAPFASRDFGDPYRMDWDHDRERGYPYERDRAPYDYRRGRSRSPPPDENRKRRRSMSPYERDRYEPRPRHNDDYGSPVLIPRRLPSTDHASADTHSRGYGGYSPRRGHVPPPYPPSRRPPPDPHTFDYPATLKQYAEWFRYFHPQQATEEDNADKAAEQEAGDGSKPRNGIKSRWEKYKKEFAANQLQLMFDHHKKSPWFSEKYDPSPECQALRTRVRKEGWKGRLQGFLLDLESGKFDPDLNENTQEQQAPPSPPKEQQNLNGDSSTDPNGNAAASGEDKPSGGDDDMQFNVEADEEPADDSRPETNGKGQSSGRKQQQSSGDNRGEEISVPTEGNQVMIRTIPPDIGRVKLEELCAKIPGFVYLALGDPLQKRNFYRAGWIRFRDEADMPAVLNELSEKKIEGFKLHVTHMIKPFVNRIRYTPEVASRPERLEKDLGNAKKLAAILEDDAARLRIAKVQPAGSSTATTKTGEEDTQGDASMSSAVEAAVEEDEPEPKENGSEAVERRIEKVMSELRDQGLVDVNNEKEYEERKTVVALDLYLAYLRAAFNTCYYCSVTTDHVEELQRKCIKHIRKPMPKPAATLEEQKPVAAEMKMETESSAKEEAKEEGGDKQADSQKDKEKEKEKKDNASKDDRWLEWLDSKLALLISREEVDPRDYGGKSYDDELTKAVEPHIKQEDEGKFRCKTCQKLFKATSFVEKHISNKHGELVKSLDEVPYFNNFALDPHRIQPFAHPPPNSGNTNSQPPPQAFGIQGPPSYHAGGDPRGFYPPYGSYPPPPYHNGHWDYPPYMHIPPMYLAANSMPPMPRDDRGGRRLSDRLGGFAEGSALPSAAGLPAKPSPAALDQPLSAGGGGAGAGERGGRRNGGGRNGGGAGGAGGAGGPPPPPPPDAKEDPRAVAGRRVSYHDMDLVAEGDVELSY</sequence>
<keyword evidence="10" id="KW-1185">Reference proteome</keyword>
<comment type="similarity">
    <text evidence="3">Belongs to the ESF2/ABP1 family.</text>
</comment>
<feature type="region of interest" description="Disordered" evidence="7">
    <location>
        <begin position="440"/>
        <end position="470"/>
    </location>
</feature>
<evidence type="ECO:0000256" key="1">
    <source>
        <dbReference type="ARBA" id="ARBA00004604"/>
    </source>
</evidence>